<evidence type="ECO:0000256" key="2">
    <source>
        <dbReference type="ARBA" id="ARBA00023002"/>
    </source>
</evidence>
<dbReference type="PRINTS" id="PR00081">
    <property type="entry name" value="GDHRDH"/>
</dbReference>
<evidence type="ECO:0000256" key="4">
    <source>
        <dbReference type="SAM" id="MobiDB-lite"/>
    </source>
</evidence>
<dbReference type="CDD" id="cd05233">
    <property type="entry name" value="SDR_c"/>
    <property type="match status" value="1"/>
</dbReference>
<comment type="caution">
    <text evidence="5">The sequence shown here is derived from an EMBL/GenBank/DDBJ whole genome shotgun (WGS) entry which is preliminary data.</text>
</comment>
<proteinExistence type="inferred from homology"/>
<feature type="region of interest" description="Disordered" evidence="4">
    <location>
        <begin position="276"/>
        <end position="306"/>
    </location>
</feature>
<dbReference type="RefSeq" id="WP_311363574.1">
    <property type="nucleotide sequence ID" value="NZ_JAVRIC010000002.1"/>
</dbReference>
<name>A0ABU2WEA1_9GAMM</name>
<keyword evidence="6" id="KW-1185">Reference proteome</keyword>
<evidence type="ECO:0000256" key="1">
    <source>
        <dbReference type="ARBA" id="ARBA00006484"/>
    </source>
</evidence>
<dbReference type="PANTHER" id="PTHR24322">
    <property type="entry name" value="PKSB"/>
    <property type="match status" value="1"/>
</dbReference>
<accession>A0ABU2WEA1</accession>
<dbReference type="Proteomes" id="UP001254608">
    <property type="component" value="Unassembled WGS sequence"/>
</dbReference>
<keyword evidence="2" id="KW-0560">Oxidoreductase</keyword>
<dbReference type="InterPro" id="IPR036291">
    <property type="entry name" value="NAD(P)-bd_dom_sf"/>
</dbReference>
<dbReference type="InterPro" id="IPR020904">
    <property type="entry name" value="Sc_DH/Rdtase_CS"/>
</dbReference>
<evidence type="ECO:0000256" key="3">
    <source>
        <dbReference type="RuleBase" id="RU000363"/>
    </source>
</evidence>
<reference evidence="5 6" key="1">
    <citation type="submission" date="2023-09" db="EMBL/GenBank/DDBJ databases">
        <authorList>
            <person name="Rey-Velasco X."/>
        </authorList>
    </citation>
    <scope>NUCLEOTIDE SEQUENCE [LARGE SCALE GENOMIC DNA]</scope>
    <source>
        <strain evidence="5 6">W345</strain>
    </source>
</reference>
<dbReference type="EMBL" id="JAVRIC010000002">
    <property type="protein sequence ID" value="MDT0496185.1"/>
    <property type="molecule type" value="Genomic_DNA"/>
</dbReference>
<evidence type="ECO:0000313" key="6">
    <source>
        <dbReference type="Proteomes" id="UP001254608"/>
    </source>
</evidence>
<dbReference type="SUPFAM" id="SSF51735">
    <property type="entry name" value="NAD(P)-binding Rossmann-fold domains"/>
    <property type="match status" value="1"/>
</dbReference>
<gene>
    <name evidence="5" type="ORF">RM530_02235</name>
</gene>
<organism evidence="5 6">
    <name type="scientific">Banduia mediterranea</name>
    <dbReference type="NCBI Taxonomy" id="3075609"/>
    <lineage>
        <taxon>Bacteria</taxon>
        <taxon>Pseudomonadati</taxon>
        <taxon>Pseudomonadota</taxon>
        <taxon>Gammaproteobacteria</taxon>
        <taxon>Nevskiales</taxon>
        <taxon>Algiphilaceae</taxon>
        <taxon>Banduia</taxon>
    </lineage>
</organism>
<evidence type="ECO:0000313" key="5">
    <source>
        <dbReference type="EMBL" id="MDT0496185.1"/>
    </source>
</evidence>
<dbReference type="Pfam" id="PF00106">
    <property type="entry name" value="adh_short"/>
    <property type="match status" value="1"/>
</dbReference>
<dbReference type="PRINTS" id="PR00080">
    <property type="entry name" value="SDRFAMILY"/>
</dbReference>
<dbReference type="Gene3D" id="3.40.50.720">
    <property type="entry name" value="NAD(P)-binding Rossmann-like Domain"/>
    <property type="match status" value="1"/>
</dbReference>
<protein>
    <submittedName>
        <fullName evidence="5">SDR family NAD(P)-dependent oxidoreductase</fullName>
    </submittedName>
</protein>
<dbReference type="InterPro" id="IPR002347">
    <property type="entry name" value="SDR_fam"/>
</dbReference>
<sequence length="306" mass="32729">MKTIADRIAVVTGAGSGIGRATSVALAERGAVLVLADIDQSGMEETARMIAAAGGMVSCHQVNVADQEAMKTFAAEVERLHGRAHIVVNNAGIGILDDFVDSNLDDFRKVVDINLWGVVYGSKFFLPLMLKAGEGHIVNISSLAGIISTPGMVSYGTTKFAVRGFSESLRAELAGRNIGVTSVHPGMIRTNIAKASKVVDTALQGRMVEWFERYGRPPSLVANKIVAAIESNRMRVLVTPETYLMDAFKRTAPTLAEAFNAQFMNRFRKAINPQYGNRQAAKSDSGRPKKAASVPASSTEKSDLAA</sequence>
<dbReference type="PANTHER" id="PTHR24322:SF736">
    <property type="entry name" value="RETINOL DEHYDROGENASE 10"/>
    <property type="match status" value="1"/>
</dbReference>
<comment type="similarity">
    <text evidence="1 3">Belongs to the short-chain dehydrogenases/reductases (SDR) family.</text>
</comment>
<dbReference type="PROSITE" id="PS00061">
    <property type="entry name" value="ADH_SHORT"/>
    <property type="match status" value="1"/>
</dbReference>